<dbReference type="FunFam" id="4.10.410.10:FF:000020">
    <property type="entry name" value="Collagen, type VI, alpha 3"/>
    <property type="match status" value="1"/>
</dbReference>
<feature type="compositionally biased region" description="Basic and acidic residues" evidence="14">
    <location>
        <begin position="1"/>
        <end position="15"/>
    </location>
</feature>
<dbReference type="InterPro" id="IPR013980">
    <property type="entry name" value="MANSC_dom"/>
</dbReference>
<keyword evidence="11" id="KW-0325">Glycoprotein</keyword>
<keyword evidence="8 15" id="KW-0472">Membrane</keyword>
<gene>
    <name evidence="17" type="primary">LRP11</name>
</gene>
<evidence type="ECO:0000256" key="2">
    <source>
        <dbReference type="ARBA" id="ARBA00008415"/>
    </source>
</evidence>
<dbReference type="SUPFAM" id="SSF57362">
    <property type="entry name" value="BPTI-like"/>
    <property type="match status" value="1"/>
</dbReference>
<dbReference type="InterPro" id="IPR013783">
    <property type="entry name" value="Ig-like_fold"/>
</dbReference>
<keyword evidence="9 13" id="KW-1015">Disulfide bond</keyword>
<dbReference type="Ensembl" id="ENSPMRT00000016721.1">
    <property type="protein sequence ID" value="ENSPMRP00000015657.1"/>
    <property type="gene ID" value="ENSPMRG00000010457.1"/>
</dbReference>
<dbReference type="SUPFAM" id="SSF49299">
    <property type="entry name" value="PKD domain"/>
    <property type="match status" value="1"/>
</dbReference>
<evidence type="ECO:0000256" key="1">
    <source>
        <dbReference type="ARBA" id="ARBA00004479"/>
    </source>
</evidence>
<dbReference type="GO" id="GO:0009409">
    <property type="term" value="P:response to cold"/>
    <property type="evidence" value="ECO:0007669"/>
    <property type="project" value="Ensembl"/>
</dbReference>
<keyword evidence="18" id="KW-1185">Reference proteome</keyword>
<dbReference type="PANTHER" id="PTHR46876">
    <property type="entry name" value="LOW-DENSITY LIPOPROTEIN RECEPTOR-RELATED PROTEIN 11"/>
    <property type="match status" value="1"/>
</dbReference>
<dbReference type="InterPro" id="IPR035986">
    <property type="entry name" value="PKD_dom_sf"/>
</dbReference>
<evidence type="ECO:0000256" key="9">
    <source>
        <dbReference type="ARBA" id="ARBA00023157"/>
    </source>
</evidence>
<reference evidence="17" key="2">
    <citation type="submission" date="2025-08" db="UniProtKB">
        <authorList>
            <consortium name="Ensembl"/>
        </authorList>
    </citation>
    <scope>IDENTIFICATION</scope>
</reference>
<evidence type="ECO:0000313" key="17">
    <source>
        <dbReference type="Ensembl" id="ENSPMRP00000015657.1"/>
    </source>
</evidence>
<dbReference type="InterPro" id="IPR036055">
    <property type="entry name" value="LDL_receptor-like_sf"/>
</dbReference>
<dbReference type="Proteomes" id="UP000472272">
    <property type="component" value="Chromosome 3"/>
</dbReference>
<organism evidence="17 18">
    <name type="scientific">Podarcis muralis</name>
    <name type="common">Wall lizard</name>
    <name type="synonym">Lacerta muralis</name>
    <dbReference type="NCBI Taxonomy" id="64176"/>
    <lineage>
        <taxon>Eukaryota</taxon>
        <taxon>Metazoa</taxon>
        <taxon>Chordata</taxon>
        <taxon>Craniata</taxon>
        <taxon>Vertebrata</taxon>
        <taxon>Euteleostomi</taxon>
        <taxon>Lepidosauria</taxon>
        <taxon>Squamata</taxon>
        <taxon>Bifurcata</taxon>
        <taxon>Unidentata</taxon>
        <taxon>Episquamata</taxon>
        <taxon>Laterata</taxon>
        <taxon>Lacertibaenia</taxon>
        <taxon>Lacertidae</taxon>
        <taxon>Podarcis</taxon>
    </lineage>
</organism>
<dbReference type="Pfam" id="PF22352">
    <property type="entry name" value="K319L-like_PKD"/>
    <property type="match status" value="1"/>
</dbReference>
<dbReference type="GO" id="GO:0009408">
    <property type="term" value="P:response to heat"/>
    <property type="evidence" value="ECO:0007669"/>
    <property type="project" value="Ensembl"/>
</dbReference>
<evidence type="ECO:0000256" key="10">
    <source>
        <dbReference type="ARBA" id="ARBA00023170"/>
    </source>
</evidence>
<dbReference type="GO" id="GO:0033555">
    <property type="term" value="P:multicellular organismal response to stress"/>
    <property type="evidence" value="ECO:0007669"/>
    <property type="project" value="Ensembl"/>
</dbReference>
<evidence type="ECO:0000259" key="16">
    <source>
        <dbReference type="PROSITE" id="PS50279"/>
    </source>
</evidence>
<evidence type="ECO:0000256" key="14">
    <source>
        <dbReference type="SAM" id="MobiDB-lite"/>
    </source>
</evidence>
<protein>
    <recommendedName>
        <fullName evidence="12">Low-density lipoprotein receptor-related protein 11</fullName>
    </recommendedName>
</protein>
<dbReference type="SMART" id="SM00131">
    <property type="entry name" value="KU"/>
    <property type="match status" value="1"/>
</dbReference>
<dbReference type="SUPFAM" id="SSF57424">
    <property type="entry name" value="LDL receptor-like module"/>
    <property type="match status" value="1"/>
</dbReference>
<dbReference type="GO" id="GO:0042594">
    <property type="term" value="P:response to starvation"/>
    <property type="evidence" value="ECO:0007669"/>
    <property type="project" value="Ensembl"/>
</dbReference>
<dbReference type="PROSITE" id="PS01209">
    <property type="entry name" value="LDLRA_1"/>
    <property type="match status" value="1"/>
</dbReference>
<dbReference type="PROSITE" id="PS00280">
    <property type="entry name" value="BPTI_KUNITZ_1"/>
    <property type="match status" value="1"/>
</dbReference>
<evidence type="ECO:0000256" key="8">
    <source>
        <dbReference type="ARBA" id="ARBA00023136"/>
    </source>
</evidence>
<dbReference type="InterPro" id="IPR023415">
    <property type="entry name" value="LDLR_class-A_CS"/>
</dbReference>
<keyword evidence="5 15" id="KW-0812">Transmembrane</keyword>
<feature type="disulfide bond" evidence="13">
    <location>
        <begin position="397"/>
        <end position="409"/>
    </location>
</feature>
<dbReference type="GeneTree" id="ENSGT00940000161275"/>
<evidence type="ECO:0000256" key="6">
    <source>
        <dbReference type="ARBA" id="ARBA00022729"/>
    </source>
</evidence>
<feature type="transmembrane region" description="Helical" evidence="15">
    <location>
        <begin position="560"/>
        <end position="584"/>
    </location>
</feature>
<comment type="subcellular location">
    <subcellularLocation>
        <location evidence="1">Membrane</location>
        <topology evidence="1">Single-pass type I membrane protein</topology>
    </subcellularLocation>
</comment>
<dbReference type="Gene3D" id="2.60.40.10">
    <property type="entry name" value="Immunoglobulins"/>
    <property type="match status" value="1"/>
</dbReference>
<proteinExistence type="inferred from homology"/>
<evidence type="ECO:0000256" key="7">
    <source>
        <dbReference type="ARBA" id="ARBA00022989"/>
    </source>
</evidence>
<dbReference type="Pfam" id="PF00057">
    <property type="entry name" value="Ldl_recept_a"/>
    <property type="match status" value="1"/>
</dbReference>
<dbReference type="InterPro" id="IPR020901">
    <property type="entry name" value="Prtase_inh_Kunz-CS"/>
</dbReference>
<dbReference type="PRINTS" id="PR00759">
    <property type="entry name" value="BASICPTASE"/>
</dbReference>
<dbReference type="Gene3D" id="4.10.400.10">
    <property type="entry name" value="Low-density Lipoprotein Receptor"/>
    <property type="match status" value="1"/>
</dbReference>
<comment type="similarity">
    <text evidence="2">Belongs to the venom Kunitz-type family.</text>
</comment>
<dbReference type="CDD" id="cd00112">
    <property type="entry name" value="LDLa"/>
    <property type="match status" value="1"/>
</dbReference>
<evidence type="ECO:0000256" key="15">
    <source>
        <dbReference type="SAM" id="Phobius"/>
    </source>
</evidence>
<dbReference type="GO" id="GO:0016020">
    <property type="term" value="C:membrane"/>
    <property type="evidence" value="ECO:0007669"/>
    <property type="project" value="UniProtKB-SubCell"/>
</dbReference>
<feature type="disulfide bond" evidence="13">
    <location>
        <begin position="416"/>
        <end position="431"/>
    </location>
</feature>
<dbReference type="SMART" id="SM00192">
    <property type="entry name" value="LDLa"/>
    <property type="match status" value="1"/>
</dbReference>
<evidence type="ECO:0000256" key="4">
    <source>
        <dbReference type="ARBA" id="ARBA00022553"/>
    </source>
</evidence>
<sequence>NIRRSGERGSRDRRPLGGAFLGSPSAFRARAEAGRRRRQSAPRSCPALGGADRSRAVPSASPAGRGHHGAPFAAASSAASWAALVAAGLSACPPSVPSALSLAGLAAALSEPWLRSCPARRACLYSSRCCSCRCRGGRRGSSGRRRRRPGSSRCWRSSAASCCSRSPRAAAEEATSWRRWQQAAAAGATAGRRASSRPGPTPSSAPRTPSRREPPSSTRRARWRGPGSAWTPAAPKSRCTLAVVQQPQQSPAALRCYLFNCTYRGRAVCLFSPQRGYSSYGLEPSSRPSAPEADEPPLSKAGKDIMLQLPVNWVILDGRESRDDHGIIQYEWRLLQGAPSVDMKVPQPGTLKLSHLQEGKYMLELTVTDTAGQRSSDNVSVTVLPVGHSMLGCFGVCSRYQFLCDDGCCIDITYACDGEEQCLDGSDEAFCQKFTSGQKAITHPATSFIQQNSIGQTNDVNKELAFEITQKTTVSNQASDVDKINKSSSQGPKKQITGLMPELCLVPPAAGPCNGHFPRWHFDAFSGTCIHFVYGGCKGNENNFLQESDCLAECVKAHGAVLPLALGLAITAMLLLMVACRLRLVRQKLKKARPLMSEESDYLINGMYL</sequence>
<dbReference type="SMART" id="SM00765">
    <property type="entry name" value="MANEC"/>
    <property type="match status" value="1"/>
</dbReference>
<feature type="region of interest" description="Disordered" evidence="14">
    <location>
        <begin position="280"/>
        <end position="300"/>
    </location>
</feature>
<reference evidence="17" key="3">
    <citation type="submission" date="2025-09" db="UniProtKB">
        <authorList>
            <consortium name="Ensembl"/>
        </authorList>
    </citation>
    <scope>IDENTIFICATION</scope>
</reference>
<accession>A0A670IWW1</accession>
<dbReference type="GO" id="GO:0009414">
    <property type="term" value="P:response to water deprivation"/>
    <property type="evidence" value="ECO:0007669"/>
    <property type="project" value="Ensembl"/>
</dbReference>
<feature type="domain" description="BPTI/Kunitz inhibitor" evidence="16">
    <location>
        <begin position="504"/>
        <end position="554"/>
    </location>
</feature>
<reference evidence="17 18" key="1">
    <citation type="journal article" date="2019" name="Proc. Natl. Acad. Sci. U.S.A.">
        <title>Regulatory changes in pterin and carotenoid genes underlie balanced color polymorphisms in the wall lizard.</title>
        <authorList>
            <person name="Andrade P."/>
            <person name="Pinho C."/>
            <person name="Perez I de Lanuza G."/>
            <person name="Afonso S."/>
            <person name="Brejcha J."/>
            <person name="Rubin C.J."/>
            <person name="Wallerman O."/>
            <person name="Pereira P."/>
            <person name="Sabatino S.J."/>
            <person name="Bellati A."/>
            <person name="Pellitteri-Rosa D."/>
            <person name="Bosakova Z."/>
            <person name="Bunikis I."/>
            <person name="Carretero M.A."/>
            <person name="Feiner N."/>
            <person name="Marsik P."/>
            <person name="Pauperio F."/>
            <person name="Salvi D."/>
            <person name="Soler L."/>
            <person name="While G.M."/>
            <person name="Uller T."/>
            <person name="Font E."/>
            <person name="Andersson L."/>
            <person name="Carneiro M."/>
        </authorList>
    </citation>
    <scope>NUCLEOTIDE SEQUENCE</scope>
</reference>
<dbReference type="Pfam" id="PF07502">
    <property type="entry name" value="MANEC"/>
    <property type="match status" value="1"/>
</dbReference>
<keyword evidence="4" id="KW-0597">Phosphoprotein</keyword>
<evidence type="ECO:0000256" key="13">
    <source>
        <dbReference type="PROSITE-ProRule" id="PRU00124"/>
    </source>
</evidence>
<dbReference type="FunFam" id="4.10.400.10:FF:000067">
    <property type="entry name" value="Serine peptidase inhibitor, Kunitz type 1"/>
    <property type="match status" value="1"/>
</dbReference>
<dbReference type="GO" id="GO:0035902">
    <property type="term" value="P:response to immobilization stress"/>
    <property type="evidence" value="ECO:0007669"/>
    <property type="project" value="Ensembl"/>
</dbReference>
<dbReference type="PANTHER" id="PTHR46876:SF1">
    <property type="entry name" value="LOW-DENSITY LIPOPROTEIN RECEPTOR-RELATED PROTEIN 11"/>
    <property type="match status" value="1"/>
</dbReference>
<dbReference type="InterPro" id="IPR002223">
    <property type="entry name" value="Kunitz_BPTI"/>
</dbReference>
<dbReference type="FunFam" id="2.60.40.10:FF:000061">
    <property type="entry name" value="Dyslexia-associated protein KIAA0319 homolog"/>
    <property type="match status" value="1"/>
</dbReference>
<evidence type="ECO:0000313" key="18">
    <source>
        <dbReference type="Proteomes" id="UP000472272"/>
    </source>
</evidence>
<dbReference type="PROSITE" id="PS50279">
    <property type="entry name" value="BPTI_KUNITZ_2"/>
    <property type="match status" value="1"/>
</dbReference>
<feature type="compositionally biased region" description="Low complexity" evidence="14">
    <location>
        <begin position="177"/>
        <end position="208"/>
    </location>
</feature>
<dbReference type="GO" id="GO:0009612">
    <property type="term" value="P:response to mechanical stimulus"/>
    <property type="evidence" value="ECO:0007669"/>
    <property type="project" value="Ensembl"/>
</dbReference>
<dbReference type="InterPro" id="IPR011106">
    <property type="entry name" value="MANSC_N"/>
</dbReference>
<dbReference type="GO" id="GO:0004867">
    <property type="term" value="F:serine-type endopeptidase inhibitor activity"/>
    <property type="evidence" value="ECO:0007669"/>
    <property type="project" value="InterPro"/>
</dbReference>
<feature type="region of interest" description="Disordered" evidence="14">
    <location>
        <begin position="174"/>
        <end position="235"/>
    </location>
</feature>
<dbReference type="Pfam" id="PF00014">
    <property type="entry name" value="Kunitz_BPTI"/>
    <property type="match status" value="1"/>
</dbReference>
<dbReference type="AlphaFoldDB" id="A0A670IWW1"/>
<evidence type="ECO:0000256" key="11">
    <source>
        <dbReference type="ARBA" id="ARBA00023180"/>
    </source>
</evidence>
<evidence type="ECO:0000256" key="5">
    <source>
        <dbReference type="ARBA" id="ARBA00022692"/>
    </source>
</evidence>
<dbReference type="PROSITE" id="PS50068">
    <property type="entry name" value="LDLRA_2"/>
    <property type="match status" value="1"/>
</dbReference>
<dbReference type="InterPro" id="IPR002172">
    <property type="entry name" value="LDrepeatLR_classA_rpt"/>
</dbReference>
<dbReference type="GO" id="GO:0051219">
    <property type="term" value="F:phosphoprotein binding"/>
    <property type="evidence" value="ECO:0007669"/>
    <property type="project" value="Ensembl"/>
</dbReference>
<feature type="disulfide bond" evidence="13">
    <location>
        <begin position="404"/>
        <end position="422"/>
    </location>
</feature>
<dbReference type="Gene3D" id="4.10.410.10">
    <property type="entry name" value="Pancreatic trypsin inhibitor Kunitz domain"/>
    <property type="match status" value="1"/>
</dbReference>
<dbReference type="InterPro" id="IPR036880">
    <property type="entry name" value="Kunitz_BPTI_sf"/>
</dbReference>
<keyword evidence="7 15" id="KW-1133">Transmembrane helix</keyword>
<evidence type="ECO:0000256" key="3">
    <source>
        <dbReference type="ARBA" id="ARBA00009939"/>
    </source>
</evidence>
<keyword evidence="10" id="KW-0675">Receptor</keyword>
<comment type="similarity">
    <text evidence="3">Belongs to the LDLR family.</text>
</comment>
<evidence type="ECO:0000256" key="12">
    <source>
        <dbReference type="ARBA" id="ARBA00074260"/>
    </source>
</evidence>
<feature type="region of interest" description="Disordered" evidence="14">
    <location>
        <begin position="1"/>
        <end position="69"/>
    </location>
</feature>
<keyword evidence="6" id="KW-0732">Signal</keyword>
<name>A0A670IWW1_PODMU</name>